<evidence type="ECO:0000313" key="3">
    <source>
        <dbReference type="Proteomes" id="UP000003374"/>
    </source>
</evidence>
<dbReference type="eggNOG" id="COG0625">
    <property type="taxonomic scope" value="Bacteria"/>
</dbReference>
<dbReference type="OrthoDB" id="5740960at2"/>
<keyword evidence="2" id="KW-0808">Transferase</keyword>
<dbReference type="PROSITE" id="PS50404">
    <property type="entry name" value="GST_NTER"/>
    <property type="match status" value="1"/>
</dbReference>
<reference evidence="2 3" key="1">
    <citation type="submission" date="2006-02" db="EMBL/GenBank/DDBJ databases">
        <authorList>
            <person name="Waterbury J."/>
            <person name="Ferriera S."/>
            <person name="Johnson J."/>
            <person name="Kravitz S."/>
            <person name="Halpern A."/>
            <person name="Remington K."/>
            <person name="Beeson K."/>
            <person name="Tran B."/>
            <person name="Rogers Y.-H."/>
            <person name="Friedman R."/>
            <person name="Venter J.C."/>
        </authorList>
    </citation>
    <scope>NUCLEOTIDE SEQUENCE [LARGE SCALE GENOMIC DNA]</scope>
    <source>
        <strain evidence="2 3">Nb-231</strain>
    </source>
</reference>
<dbReference type="EMBL" id="AAOF01000024">
    <property type="protein sequence ID" value="EAR20363.1"/>
    <property type="molecule type" value="Genomic_DNA"/>
</dbReference>
<dbReference type="Proteomes" id="UP000003374">
    <property type="component" value="Unassembled WGS sequence"/>
</dbReference>
<comment type="caution">
    <text evidence="2">The sequence shown here is derived from an EMBL/GenBank/DDBJ whole genome shotgun (WGS) entry which is preliminary data.</text>
</comment>
<dbReference type="Pfam" id="PF02798">
    <property type="entry name" value="GST_N"/>
    <property type="match status" value="1"/>
</dbReference>
<accession>A4BV96</accession>
<keyword evidence="3" id="KW-1185">Reference proteome</keyword>
<evidence type="ECO:0000259" key="1">
    <source>
        <dbReference type="PROSITE" id="PS50404"/>
    </source>
</evidence>
<protein>
    <submittedName>
        <fullName evidence="2">Glutathione S-transferase-like protein</fullName>
    </submittedName>
</protein>
<dbReference type="PANTHER" id="PTHR43917:SF8">
    <property type="entry name" value="GH16740P-RELATED"/>
    <property type="match status" value="1"/>
</dbReference>
<dbReference type="Gene3D" id="3.40.30.10">
    <property type="entry name" value="Glutaredoxin"/>
    <property type="match status" value="1"/>
</dbReference>
<dbReference type="SUPFAM" id="SSF52833">
    <property type="entry name" value="Thioredoxin-like"/>
    <property type="match status" value="1"/>
</dbReference>
<dbReference type="PANTHER" id="PTHR43917">
    <property type="match status" value="1"/>
</dbReference>
<dbReference type="InterPro" id="IPR004045">
    <property type="entry name" value="Glutathione_S-Trfase_N"/>
</dbReference>
<dbReference type="GO" id="GO:0016740">
    <property type="term" value="F:transferase activity"/>
    <property type="evidence" value="ECO:0007669"/>
    <property type="project" value="UniProtKB-KW"/>
</dbReference>
<dbReference type="InterPro" id="IPR036249">
    <property type="entry name" value="Thioredoxin-like_sf"/>
</dbReference>
<evidence type="ECO:0000313" key="2">
    <source>
        <dbReference type="EMBL" id="EAR20363.1"/>
    </source>
</evidence>
<dbReference type="STRING" id="314278.NB231_06810"/>
<organism evidence="2 3">
    <name type="scientific">Nitrococcus mobilis Nb-231</name>
    <dbReference type="NCBI Taxonomy" id="314278"/>
    <lineage>
        <taxon>Bacteria</taxon>
        <taxon>Pseudomonadati</taxon>
        <taxon>Pseudomonadota</taxon>
        <taxon>Gammaproteobacteria</taxon>
        <taxon>Chromatiales</taxon>
        <taxon>Ectothiorhodospiraceae</taxon>
        <taxon>Nitrococcus</taxon>
    </lineage>
</organism>
<proteinExistence type="predicted"/>
<gene>
    <name evidence="2" type="ORF">NB231_06810</name>
</gene>
<sequence length="49" mass="5637">MAVEHRHADFLKINLAGKVPALTDGDLILMESVVIVLYLADKYPEHWFR</sequence>
<dbReference type="HOGENOM" id="CLU_3138242_0_0_6"/>
<name>A4BV96_9GAMM</name>
<feature type="domain" description="GST N-terminal" evidence="1">
    <location>
        <begin position="1"/>
        <end position="47"/>
    </location>
</feature>
<dbReference type="InterPro" id="IPR051369">
    <property type="entry name" value="GST_Theta"/>
</dbReference>
<dbReference type="AlphaFoldDB" id="A4BV96"/>